<sequence>MKPHAPLLAKLCLPLLAPALALGAASAQAAPAKRPNILLIVADDLGYTDLGAYGAEISTPNLDKLASGGVKMTGFYASPFCSPTRAMLMSGSDNHLVGFGDMAELMLPEQRGKPGYEGNLNERVVPMAQVLKDAGYRTAMAGKWHLGVKEEFSPATSGFEQSYAMVMGGASHWGDQSGIVAMDPAKPPKAIYRENGKAIDIPRDGFYSSQAFTDKLLDYLKSGEKSGKPFFGYLAFTAPHWPLHAPDADIAKYEGRYKEGYDKLRKERLERMKRLGIVPADTPVYEGHAHWPKWESLTPAQQEAEARRMTVYSAMVDHMDRQIGRVLDYLKAKGELDNTFIFFMSDNGADGNSVYDVGRTREWIEKDMDNSTANTGKPGSFIEYGPGWAQVGSTPFKLYKSFMYEGGIAVPAIAWGPGIKGGALKREFAHVTDVAPTIFELAGARHPGTEYQGKPVLPLRGKSMVSWLQGKASTVRSDQDAVGWELGGRKALRKGDWKIVYANKPWGKDGWELYNIARDRTESRDLADENPQKLGEMIVAWKQYVAETGTLEIEGLAYRPGYSNAGKYYDDLAKEAGSAPHAKPQAKP</sequence>
<dbReference type="SUPFAM" id="SSF53649">
    <property type="entry name" value="Alkaline phosphatase-like"/>
    <property type="match status" value="1"/>
</dbReference>
<organism evidence="7 8">
    <name type="scientific">Zoogloea ramigera</name>
    <dbReference type="NCBI Taxonomy" id="350"/>
    <lineage>
        <taxon>Bacteria</taxon>
        <taxon>Pseudomonadati</taxon>
        <taxon>Pseudomonadota</taxon>
        <taxon>Betaproteobacteria</taxon>
        <taxon>Rhodocyclales</taxon>
        <taxon>Zoogloeaceae</taxon>
        <taxon>Zoogloea</taxon>
    </lineage>
</organism>
<dbReference type="Proteomes" id="UP000318422">
    <property type="component" value="Unassembled WGS sequence"/>
</dbReference>
<reference evidence="7 8" key="1">
    <citation type="submission" date="2019-06" db="EMBL/GenBank/DDBJ databases">
        <title>Whole genome shotgun sequence of Zoogloea ramigera NBRC 15342.</title>
        <authorList>
            <person name="Hosoyama A."/>
            <person name="Uohara A."/>
            <person name="Ohji S."/>
            <person name="Ichikawa N."/>
        </authorList>
    </citation>
    <scope>NUCLEOTIDE SEQUENCE [LARGE SCALE GENOMIC DNA]</scope>
    <source>
        <strain evidence="7 8">NBRC 15342</strain>
    </source>
</reference>
<evidence type="ECO:0000256" key="3">
    <source>
        <dbReference type="ARBA" id="ARBA00022801"/>
    </source>
</evidence>
<dbReference type="InterPro" id="IPR017850">
    <property type="entry name" value="Alkaline_phosphatase_core_sf"/>
</dbReference>
<evidence type="ECO:0000256" key="1">
    <source>
        <dbReference type="ARBA" id="ARBA00008779"/>
    </source>
</evidence>
<evidence type="ECO:0000256" key="2">
    <source>
        <dbReference type="ARBA" id="ARBA00022723"/>
    </source>
</evidence>
<keyword evidence="8" id="KW-1185">Reference proteome</keyword>
<dbReference type="AlphaFoldDB" id="A0A4Y4D1F6"/>
<protein>
    <submittedName>
        <fullName evidence="7">Arylsulfatase</fullName>
    </submittedName>
</protein>
<comment type="similarity">
    <text evidence="1">Belongs to the sulfatase family.</text>
</comment>
<dbReference type="CDD" id="cd16025">
    <property type="entry name" value="PAS_like"/>
    <property type="match status" value="1"/>
</dbReference>
<feature type="domain" description="Sulfatase N-terminal" evidence="6">
    <location>
        <begin position="35"/>
        <end position="444"/>
    </location>
</feature>
<keyword evidence="2" id="KW-0479">Metal-binding</keyword>
<dbReference type="OrthoDB" id="9766107at2"/>
<evidence type="ECO:0000259" key="6">
    <source>
        <dbReference type="Pfam" id="PF00884"/>
    </source>
</evidence>
<dbReference type="Gene3D" id="3.30.1120.10">
    <property type="match status" value="1"/>
</dbReference>
<dbReference type="EMBL" id="BJNV01000099">
    <property type="protein sequence ID" value="GEC97574.1"/>
    <property type="molecule type" value="Genomic_DNA"/>
</dbReference>
<comment type="caution">
    <text evidence="7">The sequence shown here is derived from an EMBL/GenBank/DDBJ whole genome shotgun (WGS) entry which is preliminary data.</text>
</comment>
<evidence type="ECO:0000313" key="7">
    <source>
        <dbReference type="EMBL" id="GEC97574.1"/>
    </source>
</evidence>
<dbReference type="GO" id="GO:0046872">
    <property type="term" value="F:metal ion binding"/>
    <property type="evidence" value="ECO:0007669"/>
    <property type="project" value="UniProtKB-KW"/>
</dbReference>
<dbReference type="InterPro" id="IPR024607">
    <property type="entry name" value="Sulfatase_CS"/>
</dbReference>
<dbReference type="InterPro" id="IPR000917">
    <property type="entry name" value="Sulfatase_N"/>
</dbReference>
<dbReference type="PANTHER" id="PTHR42693:SF33">
    <property type="entry name" value="ARYLSULFATASE"/>
    <property type="match status" value="1"/>
</dbReference>
<dbReference type="Gene3D" id="3.40.720.10">
    <property type="entry name" value="Alkaline Phosphatase, subunit A"/>
    <property type="match status" value="1"/>
</dbReference>
<dbReference type="GO" id="GO:0004065">
    <property type="term" value="F:arylsulfatase activity"/>
    <property type="evidence" value="ECO:0007669"/>
    <property type="project" value="TreeGrafter"/>
</dbReference>
<dbReference type="InterPro" id="IPR050738">
    <property type="entry name" value="Sulfatase"/>
</dbReference>
<evidence type="ECO:0000313" key="8">
    <source>
        <dbReference type="Proteomes" id="UP000318422"/>
    </source>
</evidence>
<evidence type="ECO:0000256" key="5">
    <source>
        <dbReference type="SAM" id="SignalP"/>
    </source>
</evidence>
<proteinExistence type="inferred from homology"/>
<keyword evidence="4" id="KW-0106">Calcium</keyword>
<dbReference type="RefSeq" id="WP_141354877.1">
    <property type="nucleotide sequence ID" value="NZ_BJNV01000099.1"/>
</dbReference>
<keyword evidence="5" id="KW-0732">Signal</keyword>
<name>A0A4Y4D1F6_ZOORA</name>
<evidence type="ECO:0000256" key="4">
    <source>
        <dbReference type="ARBA" id="ARBA00022837"/>
    </source>
</evidence>
<dbReference type="Pfam" id="PF00884">
    <property type="entry name" value="Sulfatase"/>
    <property type="match status" value="1"/>
</dbReference>
<feature type="signal peptide" evidence="5">
    <location>
        <begin position="1"/>
        <end position="29"/>
    </location>
</feature>
<feature type="chain" id="PRO_5021387645" evidence="5">
    <location>
        <begin position="30"/>
        <end position="588"/>
    </location>
</feature>
<accession>A0A4Y4D1F6</accession>
<gene>
    <name evidence="7" type="primary">atsA</name>
    <name evidence="7" type="ORF">ZRA01_36470</name>
</gene>
<keyword evidence="3" id="KW-0378">Hydrolase</keyword>
<dbReference type="PANTHER" id="PTHR42693">
    <property type="entry name" value="ARYLSULFATASE FAMILY MEMBER"/>
    <property type="match status" value="1"/>
</dbReference>
<dbReference type="PROSITE" id="PS00149">
    <property type="entry name" value="SULFATASE_2"/>
    <property type="match status" value="1"/>
</dbReference>